<protein>
    <recommendedName>
        <fullName evidence="1">FAD dependent oxidoreductase domain-containing protein</fullName>
    </recommendedName>
</protein>
<dbReference type="EMBL" id="JDRY01000069">
    <property type="protein sequence ID" value="KGM97077.1"/>
    <property type="molecule type" value="Genomic_DNA"/>
</dbReference>
<proteinExistence type="predicted"/>
<feature type="domain" description="FAD dependent oxidoreductase" evidence="1">
    <location>
        <begin position="137"/>
        <end position="339"/>
    </location>
</feature>
<dbReference type="InterPro" id="IPR036188">
    <property type="entry name" value="FAD/NAD-bd_sf"/>
</dbReference>
<dbReference type="Gene3D" id="3.50.50.60">
    <property type="entry name" value="FAD/NAD(P)-binding domain"/>
    <property type="match status" value="2"/>
</dbReference>
<evidence type="ECO:0000313" key="3">
    <source>
        <dbReference type="Proteomes" id="UP000030014"/>
    </source>
</evidence>
<accession>A0A0A0I859</accession>
<comment type="caution">
    <text evidence="2">The sequence shown here is derived from an EMBL/GenBank/DDBJ whole genome shotgun (WGS) entry which is preliminary data.</text>
</comment>
<dbReference type="PANTHER" id="PTHR13847">
    <property type="entry name" value="SARCOSINE DEHYDROGENASE-RELATED"/>
    <property type="match status" value="1"/>
</dbReference>
<dbReference type="Pfam" id="PF01266">
    <property type="entry name" value="DAO"/>
    <property type="match status" value="2"/>
</dbReference>
<gene>
    <name evidence="2" type="ORF">Z955_12525</name>
</gene>
<dbReference type="RefSeq" id="WP_039257715.1">
    <property type="nucleotide sequence ID" value="NZ_JDRY01000069.1"/>
</dbReference>
<feature type="domain" description="FAD dependent oxidoreductase" evidence="1">
    <location>
        <begin position="27"/>
        <end position="75"/>
    </location>
</feature>
<dbReference type="GO" id="GO:0005737">
    <property type="term" value="C:cytoplasm"/>
    <property type="evidence" value="ECO:0007669"/>
    <property type="project" value="TreeGrafter"/>
</dbReference>
<name>A0A0A0I859_CLOBO</name>
<dbReference type="SUPFAM" id="SSF51905">
    <property type="entry name" value="FAD/NAD(P)-binding domain"/>
    <property type="match status" value="1"/>
</dbReference>
<dbReference type="AlphaFoldDB" id="A0A0A0I859"/>
<dbReference type="Gene3D" id="3.30.9.10">
    <property type="entry name" value="D-Amino Acid Oxidase, subunit A, domain 2"/>
    <property type="match status" value="1"/>
</dbReference>
<dbReference type="PANTHER" id="PTHR13847:SF201">
    <property type="entry name" value="PUTATIBE OXIDOREDUCTASE"/>
    <property type="match status" value="1"/>
</dbReference>
<sequence>MKENLYWTKINKHYKHYPSLNSNETCDVVIIGGGISGCITSYYLASYNIDTILLEKNSLAENSISRSLGFIEDTTDLSILELKKYIGEKKALKANLFCKKSLDNLENNLFCNDCLHLIEHKNVKYIDTTTNDSTFKNCIIVDPLKLCHTLLKKSQKKNCKIYENTNALGYDYFSGEIKVKTSNSHYIKCKKIIFTDIFSSYKLIKEWELLEFFNAHYIVTKPICNLNKDFFEKYSILKDNDDIYTYIRPTKDNRLMLSEFKGGSDEDKATYLLSKLQDILNYSKDLNIDYYFNKTYGESPDCLPYIGQHPKFNNCYFNLALGRNNICYSLIGAEILKDLILYNDTSHTDLFSFERL</sequence>
<organism evidence="2 3">
    <name type="scientific">Clostridium botulinum C/D str. DC5</name>
    <dbReference type="NCBI Taxonomy" id="1443128"/>
    <lineage>
        <taxon>Bacteria</taxon>
        <taxon>Bacillati</taxon>
        <taxon>Bacillota</taxon>
        <taxon>Clostridia</taxon>
        <taxon>Eubacteriales</taxon>
        <taxon>Clostridiaceae</taxon>
        <taxon>Clostridium</taxon>
    </lineage>
</organism>
<dbReference type="InterPro" id="IPR006076">
    <property type="entry name" value="FAD-dep_OxRdtase"/>
</dbReference>
<evidence type="ECO:0000259" key="1">
    <source>
        <dbReference type="Pfam" id="PF01266"/>
    </source>
</evidence>
<reference evidence="2 3" key="1">
    <citation type="submission" date="2014-01" db="EMBL/GenBank/DDBJ databases">
        <title>Plasmidome dynamics in the species complex Clostridium novyi sensu lato converts strains of independent lineages into distinctly different pathogens.</title>
        <authorList>
            <person name="Skarin H."/>
            <person name="Segerman B."/>
        </authorList>
    </citation>
    <scope>NUCLEOTIDE SEQUENCE [LARGE SCALE GENOMIC DNA]</scope>
    <source>
        <strain evidence="2 3">DC5</strain>
    </source>
</reference>
<evidence type="ECO:0000313" key="2">
    <source>
        <dbReference type="EMBL" id="KGM97077.1"/>
    </source>
</evidence>
<dbReference type="Proteomes" id="UP000030014">
    <property type="component" value="Unassembled WGS sequence"/>
</dbReference>